<dbReference type="InterPro" id="IPR051553">
    <property type="entry name" value="Ran_GTPase-activating"/>
</dbReference>
<gene>
    <name evidence="4" type="ORF">IRI77_26110</name>
</gene>
<feature type="domain" description="Bacterial repeat" evidence="3">
    <location>
        <begin position="516"/>
        <end position="582"/>
    </location>
</feature>
<evidence type="ECO:0000313" key="4">
    <source>
        <dbReference type="EMBL" id="QOY86264.1"/>
    </source>
</evidence>
<dbReference type="SUPFAM" id="SSF50985">
    <property type="entry name" value="RCC1/BLIP-II"/>
    <property type="match status" value="3"/>
</dbReference>
<dbReference type="PANTHER" id="PTHR45982:SF1">
    <property type="entry name" value="REGULATOR OF CHROMOSOME CONDENSATION"/>
    <property type="match status" value="1"/>
</dbReference>
<dbReference type="InterPro" id="IPR001434">
    <property type="entry name" value="OmcB-like_DUF11"/>
</dbReference>
<dbReference type="PROSITE" id="PS00626">
    <property type="entry name" value="RCC1_2"/>
    <property type="match status" value="5"/>
</dbReference>
<keyword evidence="5" id="KW-1185">Reference proteome</keyword>
<evidence type="ECO:0000259" key="2">
    <source>
        <dbReference type="Pfam" id="PF01345"/>
    </source>
</evidence>
<dbReference type="PANTHER" id="PTHR45982">
    <property type="entry name" value="REGULATOR OF CHROMOSOME CONDENSATION"/>
    <property type="match status" value="1"/>
</dbReference>
<dbReference type="InterPro" id="IPR009091">
    <property type="entry name" value="RCC1/BLIP-II"/>
</dbReference>
<keyword evidence="1" id="KW-0732">Signal</keyword>
<feature type="domain" description="DUF11" evidence="2">
    <location>
        <begin position="1683"/>
        <end position="1796"/>
    </location>
</feature>
<feature type="domain" description="Bacterial repeat" evidence="3">
    <location>
        <begin position="1883"/>
        <end position="1954"/>
    </location>
</feature>
<feature type="domain" description="Bacterial repeat" evidence="3">
    <location>
        <begin position="1065"/>
        <end position="1133"/>
    </location>
</feature>
<dbReference type="Pfam" id="PF13540">
    <property type="entry name" value="RCC1_2"/>
    <property type="match status" value="6"/>
</dbReference>
<evidence type="ECO:0000313" key="5">
    <source>
        <dbReference type="Proteomes" id="UP000593892"/>
    </source>
</evidence>
<feature type="domain" description="Bacterial repeat" evidence="3">
    <location>
        <begin position="1609"/>
        <end position="1676"/>
    </location>
</feature>
<dbReference type="PROSITE" id="PS50012">
    <property type="entry name" value="RCC1_3"/>
    <property type="match status" value="7"/>
</dbReference>
<dbReference type="Pfam" id="PF18998">
    <property type="entry name" value="Flg_new_2"/>
    <property type="match status" value="4"/>
</dbReference>
<dbReference type="GO" id="GO:0005085">
    <property type="term" value="F:guanyl-nucleotide exchange factor activity"/>
    <property type="evidence" value="ECO:0007669"/>
    <property type="project" value="TreeGrafter"/>
</dbReference>
<evidence type="ECO:0000256" key="1">
    <source>
        <dbReference type="SAM" id="SignalP"/>
    </source>
</evidence>
<dbReference type="KEGG" id="pfer:IRI77_26110"/>
<feature type="signal peptide" evidence="1">
    <location>
        <begin position="1"/>
        <end position="24"/>
    </location>
</feature>
<evidence type="ECO:0008006" key="6">
    <source>
        <dbReference type="Google" id="ProtNLM"/>
    </source>
</evidence>
<dbReference type="InterPro" id="IPR044060">
    <property type="entry name" value="Bacterial_rp_domain"/>
</dbReference>
<dbReference type="Gene3D" id="2.130.10.30">
    <property type="entry name" value="Regulator of chromosome condensation 1/beta-lactamase-inhibitor protein II"/>
    <property type="match status" value="5"/>
</dbReference>
<dbReference type="Pfam" id="PF01345">
    <property type="entry name" value="DUF11"/>
    <property type="match status" value="1"/>
</dbReference>
<dbReference type="InterPro" id="IPR000408">
    <property type="entry name" value="Reg_chr_condens"/>
</dbReference>
<sequence>MRSIIRPALSLALCLFPISQFTMAAAGAAPDLSIKVARATVFIQGQINAYYLIRSVNAGSAPTAGPITVTESLPTGLAMTSMSGPGWLCQLNTCTRSDVFAAGQMLPAIRVLVSVAPNAPTMVSNSATISGGGDSDPTNNTGSDLTPINFGGYPMNWGDRLAINSRVPYNVSDVVAVTTGDRHALALQKDGNLLLWNYGGQLQSITASSQTGAVSIAAGRDASYVLKSDGTVAAWGLSSPDPVVPATLSNIVAIAAAGDHCLALKADGTVTGFGSTTRGELGVPANLTGVIGISTTVGQVIALKWDGSVVTWGETAPAIPGNLPKLVRVTSVGAGTMAGIRTDGTVTAWNAQGGGLAAVPANLNHVVDLAGDGYVLAIKDDGTVVAWGDDTYGQVSRAPQLAHVVAAMGASTHALAILSTSLVNVTVDSKLFGKGGPISTSYEAPAVMFDGVPCGATCSIAVIPGTRHEISTTATQTFPPFIRHFFTGWNIGGSMTQTVYPTADVTYSAAFRTQFQLATTASSGGAITPGSQFLDAGTEVLVRATPQAGYQFSGFTLGLGSEGNNPLRVTMDAPWDITANFVQPSSAVMVVSLQQARPLVQGQQNAEFVARIVNTGAAAVNGVTVQAQGMGVTIARTWGSGWICVGALCTRTDALPPGGQYPALVLIAAVDANATSAKVWVSVTPSGSSQAKAASVVSKVSSAGNGLVAWGDNTYTQRSVPSGLSNLVDVSAGARHSLALKGDGSMAAWGDNTKQQSVVPGGAGIVIATASGAYHNLALNRSGGVTAWGDNSSGQTTVPAAAALVVAVAAGANHSLALTSGGTVVAWGANGSGQCNVPASVVNATAIAAGGDHSLAVLSDGSVVAWGNNSAGESAVPANLSRVVAVAAGSKFSLAVQDDGAVVVWGNTPASILSGIPSGLSNVRTVAAGSGHAITLGWDGTVQSWGDNGSGQTTIPTNLLEVAAVAGGAAHSLAITAVVAPITVTLSTKVPGTVYRVDGVPFSTGHSFVWPAGSVHALAVEPVQESTTPGVRYSFSGWSDIAAPASRTLQVWSDYNLIIDMYPQYMVTTSAIGGGAITPSTGYVDAGTALTFRASPNAGYAFTGFSGDMQGLSYPRDIQLSRPISVTANFSAILTKPSLSMDVRHTSAFLRGQTNAVYLLRVSNSPLGTATSGNVQLSLNIPAGLQILSMRGPGWLCGSTSCSRSDALAGGDNYPAVLVLAQIDANAPSSLALQATVSGGGDPANHTAIDTAAVNSTAVPVGWTSPSVVATAPFPQNLTDVVSVSVGDYHFVALRKDGTVVAWGNNDQHQCDVPQGLTGVIAVAAGGLSTFVLKSDGTVLGWGYGPAVSSVPAGVTDFVDIKNGSTTAVGVKADGTIQYWGSGIEIHTVMAGRARNVVEVAIRYWSMALTADGSLLTLNVDYRSMPPAGTPKGVTISTFGGTEAALTSDGTMVNWSETGLQTWPNWTNLIRFDLGGYCSVGQKQTGSVVAICSDDALTRLRPQDLTNVTAIASGGAGATVLTSTLPTVTYQLKSAVGGVRVDGVAYPSGQTFDWTYGSSHVISVDSPTAGSNGQRSAFLMWTDNGAITHTVTASTLSPNVIEAYFTDQYYLTTSATTGGTITPPSGWYNKSYIQVVAKADPGYVFKDFSGILAGSSPTTSFYLYQPSSITAYFEPNGKAPVLSVTSTHIGDFTQGQQDSYYTVVVRNATGAGPTSGTVTVTDTLPAGLAAVSMGGSGWTCTTPTSCTRGDALAAGASYQPIIVKATVSSNATSPQVNQVTVSGGGSATANGSDSTNILTLVTLVTNPPGLNVIADGVSYTAPKSLGWAAGSSHTLNVPSPQGSGGARRVFTGWSDSGAQTHSVTAGTSPVTLTANFKAQYFLTTSVLPAGAGSILITPSSADGWFDEGQTLQVTANPAYSYSFASFTNGLSGAVNPQSMTMSSAKTVVANFAAIDPHPSAVGVSPASGSGSPASLIADYSAGLGYQNLAWVQLLVAAAPDGGGQPFCFIHFDVQGDSFWVYGDGGFFVGPVKRGTPSALLQNSFCGFNTKTSTVTGNGTGLSLKADILFKAAAARNIYLRAYTVGELDTGWQLKGTWATSAAVPGGMNSLPNSGSGAQQTFAATYTDPAGFEGAPLGWMQFLVAKATDGGGQPFCFVHYDRAGNGLWMYSSDVGFFLGPVAPGTASNALDSSACSINTGTASASSQAGVLTLSVPVTLKTPMVGSKDLYQRMLDPLNRDSGWVKTGAWTIP</sequence>
<feature type="chain" id="PRO_5032883404" description="DUF11 domain-containing protein" evidence="1">
    <location>
        <begin position="25"/>
        <end position="2251"/>
    </location>
</feature>
<name>A0A7S7NN98_PALFE</name>
<evidence type="ECO:0000259" key="3">
    <source>
        <dbReference type="Pfam" id="PF18998"/>
    </source>
</evidence>
<proteinExistence type="predicted"/>
<accession>A0A7S7NN98</accession>
<protein>
    <recommendedName>
        <fullName evidence="6">DUF11 domain-containing protein</fullName>
    </recommendedName>
</protein>
<dbReference type="RefSeq" id="WP_194447933.1">
    <property type="nucleotide sequence ID" value="NZ_CP063849.1"/>
</dbReference>
<reference evidence="4 5" key="1">
    <citation type="submission" date="2020-10" db="EMBL/GenBank/DDBJ databases">
        <title>Complete genome sequence of Paludibaculum fermentans P105T, a facultatively anaerobic acidobacterium capable of dissimilatory Fe(III) reduction.</title>
        <authorList>
            <person name="Dedysh S.N."/>
            <person name="Beletsky A.V."/>
            <person name="Kulichevskaya I.S."/>
            <person name="Mardanov A.V."/>
            <person name="Ravin N.V."/>
        </authorList>
    </citation>
    <scope>NUCLEOTIDE SEQUENCE [LARGE SCALE GENOMIC DNA]</scope>
    <source>
        <strain evidence="4 5">P105</strain>
    </source>
</reference>
<dbReference type="EMBL" id="CP063849">
    <property type="protein sequence ID" value="QOY86264.1"/>
    <property type="molecule type" value="Genomic_DNA"/>
</dbReference>
<dbReference type="Proteomes" id="UP000593892">
    <property type="component" value="Chromosome"/>
</dbReference>
<organism evidence="4 5">
    <name type="scientific">Paludibaculum fermentans</name>
    <dbReference type="NCBI Taxonomy" id="1473598"/>
    <lineage>
        <taxon>Bacteria</taxon>
        <taxon>Pseudomonadati</taxon>
        <taxon>Acidobacteriota</taxon>
        <taxon>Terriglobia</taxon>
        <taxon>Bryobacterales</taxon>
        <taxon>Bryobacteraceae</taxon>
        <taxon>Paludibaculum</taxon>
    </lineage>
</organism>
<dbReference type="GO" id="GO:0005737">
    <property type="term" value="C:cytoplasm"/>
    <property type="evidence" value="ECO:0007669"/>
    <property type="project" value="TreeGrafter"/>
</dbReference>